<dbReference type="SUPFAM" id="SSF51445">
    <property type="entry name" value="(Trans)glycosidases"/>
    <property type="match status" value="1"/>
</dbReference>
<dbReference type="InterPro" id="IPR006047">
    <property type="entry name" value="GH13_cat_dom"/>
</dbReference>
<dbReference type="InterPro" id="IPR004185">
    <property type="entry name" value="Glyco_hydro_13_lg-like_dom"/>
</dbReference>
<dbReference type="GO" id="GO:0005975">
    <property type="term" value="P:carbohydrate metabolic process"/>
    <property type="evidence" value="ECO:0007669"/>
    <property type="project" value="InterPro"/>
</dbReference>
<dbReference type="RefSeq" id="WP_311897472.1">
    <property type="nucleotide sequence ID" value="NZ_CP184653.1"/>
</dbReference>
<dbReference type="InterPro" id="IPR014756">
    <property type="entry name" value="Ig_E-set"/>
</dbReference>
<dbReference type="GO" id="GO:0004553">
    <property type="term" value="F:hydrolase activity, hydrolyzing O-glycosyl compounds"/>
    <property type="evidence" value="ECO:0007669"/>
    <property type="project" value="InterPro"/>
</dbReference>
<dbReference type="InterPro" id="IPR017853">
    <property type="entry name" value="GH"/>
</dbReference>
<name>A0AAW8TUH0_9ENTE</name>
<dbReference type="Gene3D" id="3.20.20.80">
    <property type="entry name" value="Glycosidases"/>
    <property type="match status" value="1"/>
</dbReference>
<keyword evidence="2" id="KW-0326">Glycosidase</keyword>
<dbReference type="Gene3D" id="2.60.40.10">
    <property type="entry name" value="Immunoglobulins"/>
    <property type="match status" value="1"/>
</dbReference>
<proteinExistence type="predicted"/>
<dbReference type="EMBL" id="JARQBI010000007">
    <property type="protein sequence ID" value="MDT2796510.1"/>
    <property type="molecule type" value="Genomic_DNA"/>
</dbReference>
<evidence type="ECO:0000256" key="1">
    <source>
        <dbReference type="ARBA" id="ARBA00022801"/>
    </source>
</evidence>
<dbReference type="InterPro" id="IPR045857">
    <property type="entry name" value="O16G_dom_2"/>
</dbReference>
<dbReference type="Gene3D" id="3.90.400.10">
    <property type="entry name" value="Oligo-1,6-glucosidase, Domain 2"/>
    <property type="match status" value="1"/>
</dbReference>
<dbReference type="CDD" id="cd11338">
    <property type="entry name" value="AmyAc_CMD"/>
    <property type="match status" value="1"/>
</dbReference>
<dbReference type="AlphaFoldDB" id="A0AAW8TUH0"/>
<dbReference type="Pfam" id="PF02903">
    <property type="entry name" value="Alpha-amylase_N"/>
    <property type="match status" value="1"/>
</dbReference>
<protein>
    <submittedName>
        <fullName evidence="4">Alpha amylase N-terminal ig-like domain-containing protein</fullName>
    </submittedName>
</protein>
<accession>A0AAW8TUH0</accession>
<evidence type="ECO:0000256" key="2">
    <source>
        <dbReference type="ARBA" id="ARBA00023295"/>
    </source>
</evidence>
<feature type="domain" description="Glycosyl hydrolase family 13 catalytic" evidence="3">
    <location>
        <begin position="142"/>
        <end position="499"/>
    </location>
</feature>
<reference evidence="4" key="1">
    <citation type="submission" date="2023-03" db="EMBL/GenBank/DDBJ databases">
        <authorList>
            <person name="Shen W."/>
            <person name="Cai J."/>
        </authorList>
    </citation>
    <scope>NUCLEOTIDE SEQUENCE</scope>
    <source>
        <strain evidence="4">B245-2</strain>
    </source>
</reference>
<dbReference type="CDD" id="cd02857">
    <property type="entry name" value="E_set_CDase_PDE_N"/>
    <property type="match status" value="1"/>
</dbReference>
<organism evidence="4 5">
    <name type="scientific">Enterococcus cecorum</name>
    <dbReference type="NCBI Taxonomy" id="44008"/>
    <lineage>
        <taxon>Bacteria</taxon>
        <taxon>Bacillati</taxon>
        <taxon>Bacillota</taxon>
        <taxon>Bacilli</taxon>
        <taxon>Lactobacillales</taxon>
        <taxon>Enterococcaceae</taxon>
        <taxon>Enterococcus</taxon>
    </lineage>
</organism>
<dbReference type="Proteomes" id="UP001255696">
    <property type="component" value="Unassembled WGS sequence"/>
</dbReference>
<dbReference type="InterPro" id="IPR013783">
    <property type="entry name" value="Ig-like_fold"/>
</dbReference>
<keyword evidence="1" id="KW-0378">Hydrolase</keyword>
<evidence type="ECO:0000259" key="3">
    <source>
        <dbReference type="SMART" id="SM00642"/>
    </source>
</evidence>
<gene>
    <name evidence="4" type="ORF">P7H47_04380</name>
</gene>
<dbReference type="SUPFAM" id="SSF81296">
    <property type="entry name" value="E set domains"/>
    <property type="match status" value="1"/>
</dbReference>
<dbReference type="Pfam" id="PF00128">
    <property type="entry name" value="Alpha-amylase"/>
    <property type="match status" value="1"/>
</dbReference>
<sequence length="578" mass="67936">MSYRLNKAGISHMPDSMYCFAINNEKLVIRLRMALEDEKTVVNIIYGMKYEYQDHRIKKTLALKYKDANYCYFETVLNLYDSRLAYVFELNVENEKYYFSEEGLSKEYDFSKGFYNFFQMPYINEADIYPTVDWMKNAVFYQIFVDRFSRGDFQKEDNYIDLDWGSKPTPTNFAGGDLKGIIQKLPYLQELGINAIYLTPIFLSPSNHKYDIIDYYKVDPQFGSEDDLFNLVQKAHHLGMKVILDAVFNHCSMLSKEFQDVIRKGKESAYYDWFIIHGDFPDVENANYECFATCNYMPKWNTSNSEVQDFLTNVGIHWIKKYDIDGWRLDVSDEVSHQFWRHFRLAVKQEKADCVLIGENWHHANSFLLGDQFDSIMNYAFTKICLDCFAENKLTAKETSNRLNSIFMRYSLQTNQMNLNLLDSHDTHRIFTELKGDEKKFLAALALSFVFVGTPCIYYGTEIAMEGGYDPDSRRTFEWNREKWNLSLFEKIKAIIRLKKFPVLQDGDILIKHIENQLIICRTFKDKQLTFQMNLSTKTEPILVADKEILSNGKTENNQLDSFGFYISMSEAIKDEKI</sequence>
<dbReference type="PANTHER" id="PTHR10357">
    <property type="entry name" value="ALPHA-AMYLASE FAMILY MEMBER"/>
    <property type="match status" value="1"/>
</dbReference>
<evidence type="ECO:0000313" key="4">
    <source>
        <dbReference type="EMBL" id="MDT2796510.1"/>
    </source>
</evidence>
<dbReference type="SMART" id="SM00642">
    <property type="entry name" value="Aamy"/>
    <property type="match status" value="1"/>
</dbReference>
<dbReference type="PANTHER" id="PTHR10357:SF210">
    <property type="entry name" value="MALTODEXTRIN GLUCOSIDASE"/>
    <property type="match status" value="1"/>
</dbReference>
<evidence type="ECO:0000313" key="5">
    <source>
        <dbReference type="Proteomes" id="UP001255696"/>
    </source>
</evidence>
<comment type="caution">
    <text evidence="4">The sequence shown here is derived from an EMBL/GenBank/DDBJ whole genome shotgun (WGS) entry which is preliminary data.</text>
</comment>